<accession>A0A2Z3I2H7</accession>
<dbReference type="AlphaFoldDB" id="A0A2Z3I2H7"/>
<evidence type="ECO:0000256" key="2">
    <source>
        <dbReference type="SAM" id="Phobius"/>
    </source>
</evidence>
<reference evidence="4" key="1">
    <citation type="submission" date="2018-05" db="EMBL/GenBank/DDBJ databases">
        <title>Genome sequencing of Phenylobacterium sp. HYN0004.</title>
        <authorList>
            <person name="Yi H."/>
            <person name="Baek C."/>
        </authorList>
    </citation>
    <scope>NUCLEOTIDE SEQUENCE [LARGE SCALE GENOMIC DNA]</scope>
    <source>
        <strain evidence="4">HYN0004</strain>
    </source>
</reference>
<evidence type="ECO:0000313" key="4">
    <source>
        <dbReference type="Proteomes" id="UP000247763"/>
    </source>
</evidence>
<dbReference type="KEGG" id="phb:HYN04_09485"/>
<organism evidence="3 4">
    <name type="scientific">Phenylobacterium parvum</name>
    <dbReference type="NCBI Taxonomy" id="2201350"/>
    <lineage>
        <taxon>Bacteria</taxon>
        <taxon>Pseudomonadati</taxon>
        <taxon>Pseudomonadota</taxon>
        <taxon>Alphaproteobacteria</taxon>
        <taxon>Caulobacterales</taxon>
        <taxon>Caulobacteraceae</taxon>
        <taxon>Phenylobacterium</taxon>
    </lineage>
</organism>
<evidence type="ECO:0000313" key="3">
    <source>
        <dbReference type="EMBL" id="AWM77968.1"/>
    </source>
</evidence>
<gene>
    <name evidence="3" type="ORF">HYN04_09485</name>
</gene>
<protein>
    <submittedName>
        <fullName evidence="3">Uncharacterized protein</fullName>
    </submittedName>
</protein>
<feature type="transmembrane region" description="Helical" evidence="2">
    <location>
        <begin position="58"/>
        <end position="77"/>
    </location>
</feature>
<dbReference type="Proteomes" id="UP000247763">
    <property type="component" value="Chromosome"/>
</dbReference>
<dbReference type="EMBL" id="CP029479">
    <property type="protein sequence ID" value="AWM77968.1"/>
    <property type="molecule type" value="Genomic_DNA"/>
</dbReference>
<dbReference type="RefSeq" id="WP_110450535.1">
    <property type="nucleotide sequence ID" value="NZ_CP029479.1"/>
</dbReference>
<sequence length="88" mass="9090">MSPDLDADPGPSGLAEAGAGLSLQDHWGDDDLSAPVEALPPQPFSLSDEVRLRPSRSLGAALLAGVAAGLFLGRFLLHADRGQAYPRA</sequence>
<keyword evidence="2" id="KW-0472">Membrane</keyword>
<evidence type="ECO:0000256" key="1">
    <source>
        <dbReference type="SAM" id="MobiDB-lite"/>
    </source>
</evidence>
<proteinExistence type="predicted"/>
<feature type="region of interest" description="Disordered" evidence="1">
    <location>
        <begin position="1"/>
        <end position="44"/>
    </location>
</feature>
<keyword evidence="4" id="KW-1185">Reference proteome</keyword>
<keyword evidence="2" id="KW-0812">Transmembrane</keyword>
<name>A0A2Z3I2H7_9CAUL</name>
<keyword evidence="2" id="KW-1133">Transmembrane helix</keyword>